<reference evidence="2 3" key="1">
    <citation type="submission" date="2018-07" db="EMBL/GenBank/DDBJ databases">
        <title>Genome sequences of Haloplanus salinus JCM 18368T.</title>
        <authorList>
            <person name="Kim Y.B."/>
            <person name="Roh S.W."/>
        </authorList>
    </citation>
    <scope>NUCLEOTIDE SEQUENCE [LARGE SCALE GENOMIC DNA]</scope>
    <source>
        <strain evidence="2 3">JCM 18368</strain>
    </source>
</reference>
<dbReference type="Pfam" id="PF24035">
    <property type="entry name" value="DUF7344"/>
    <property type="match status" value="1"/>
</dbReference>
<evidence type="ECO:0000313" key="3">
    <source>
        <dbReference type="Proteomes" id="UP000252189"/>
    </source>
</evidence>
<dbReference type="Gene3D" id="1.10.10.10">
    <property type="entry name" value="Winged helix-like DNA-binding domain superfamily/Winged helix DNA-binding domain"/>
    <property type="match status" value="1"/>
</dbReference>
<dbReference type="AlphaFoldDB" id="A0A368N3L8"/>
<evidence type="ECO:0000259" key="1">
    <source>
        <dbReference type="Pfam" id="PF24035"/>
    </source>
</evidence>
<dbReference type="InterPro" id="IPR036388">
    <property type="entry name" value="WH-like_DNA-bd_sf"/>
</dbReference>
<sequence>MSRLDMVGLLMSNSEQRMSTETALELLTKQQRRRILRRVADTPDGATVDQLTQHLRGTDSRHPDGNGSVEHRGIELHHVHLPKLQDANVIEYDTSQGTVHRGREFQNVLALLEAIDDQQEETWSATS</sequence>
<organism evidence="2 3">
    <name type="scientific">Haloplanus salinus</name>
    <dbReference type="NCBI Taxonomy" id="1126245"/>
    <lineage>
        <taxon>Archaea</taxon>
        <taxon>Methanobacteriati</taxon>
        <taxon>Methanobacteriota</taxon>
        <taxon>Stenosarchaea group</taxon>
        <taxon>Halobacteria</taxon>
        <taxon>Halobacteriales</taxon>
        <taxon>Haloferacaceae</taxon>
        <taxon>Haloplanus</taxon>
    </lineage>
</organism>
<accession>A0A368N3L8</accession>
<feature type="domain" description="DUF7344" evidence="1">
    <location>
        <begin position="25"/>
        <end position="99"/>
    </location>
</feature>
<evidence type="ECO:0000313" key="2">
    <source>
        <dbReference type="EMBL" id="RCU44204.1"/>
    </source>
</evidence>
<name>A0A368N3L8_9EURY</name>
<protein>
    <recommendedName>
        <fullName evidence="1">DUF7344 domain-containing protein</fullName>
    </recommendedName>
</protein>
<dbReference type="Proteomes" id="UP000252189">
    <property type="component" value="Unassembled WGS sequence"/>
</dbReference>
<proteinExistence type="predicted"/>
<dbReference type="InterPro" id="IPR055768">
    <property type="entry name" value="DUF7344"/>
</dbReference>
<comment type="caution">
    <text evidence="2">The sequence shown here is derived from an EMBL/GenBank/DDBJ whole genome shotgun (WGS) entry which is preliminary data.</text>
</comment>
<dbReference type="EMBL" id="QPHM01000003">
    <property type="protein sequence ID" value="RCU44204.1"/>
    <property type="molecule type" value="Genomic_DNA"/>
</dbReference>
<keyword evidence="3" id="KW-1185">Reference proteome</keyword>
<gene>
    <name evidence="2" type="ORF">DU504_15490</name>
</gene>